<accession>A0A9W4MLC5</accession>
<evidence type="ECO:0000313" key="3">
    <source>
        <dbReference type="Proteomes" id="UP001153328"/>
    </source>
</evidence>
<evidence type="ECO:0000256" key="1">
    <source>
        <dbReference type="SAM" id="MobiDB-lite"/>
    </source>
</evidence>
<organism evidence="2 3">
    <name type="scientific">Actinacidiphila bryophytorum</name>
    <dbReference type="NCBI Taxonomy" id="1436133"/>
    <lineage>
        <taxon>Bacteria</taxon>
        <taxon>Bacillati</taxon>
        <taxon>Actinomycetota</taxon>
        <taxon>Actinomycetes</taxon>
        <taxon>Kitasatosporales</taxon>
        <taxon>Streptomycetaceae</taxon>
        <taxon>Actinacidiphila</taxon>
    </lineage>
</organism>
<feature type="compositionally biased region" description="Polar residues" evidence="1">
    <location>
        <begin position="1"/>
        <end position="15"/>
    </location>
</feature>
<proteinExistence type="predicted"/>
<sequence>MGLGTTSSVVSNHSGTVREGTIVLRPGNTTWIASGTSGTGGRPYGIAFLRAPCAAAHGGR</sequence>
<protein>
    <submittedName>
        <fullName evidence="2">Uncharacterized protein</fullName>
    </submittedName>
</protein>
<dbReference type="AlphaFoldDB" id="A0A9W4MLC5"/>
<comment type="caution">
    <text evidence="2">The sequence shown here is derived from an EMBL/GenBank/DDBJ whole genome shotgun (WGS) entry which is preliminary data.</text>
</comment>
<keyword evidence="3" id="KW-1185">Reference proteome</keyword>
<reference evidence="2" key="1">
    <citation type="submission" date="2021-06" db="EMBL/GenBank/DDBJ databases">
        <authorList>
            <person name="Arsene-Ploetze F."/>
        </authorList>
    </citation>
    <scope>NUCLEOTIDE SEQUENCE</scope>
    <source>
        <strain evidence="2">SBRY1</strain>
    </source>
</reference>
<name>A0A9W4MLC5_9ACTN</name>
<dbReference type="Proteomes" id="UP001153328">
    <property type="component" value="Unassembled WGS sequence"/>
</dbReference>
<dbReference type="EMBL" id="CAJVAX010000023">
    <property type="protein sequence ID" value="CAG7658064.1"/>
    <property type="molecule type" value="Genomic_DNA"/>
</dbReference>
<gene>
    <name evidence="2" type="ORF">SBRY_90135</name>
</gene>
<feature type="region of interest" description="Disordered" evidence="1">
    <location>
        <begin position="1"/>
        <end position="21"/>
    </location>
</feature>
<evidence type="ECO:0000313" key="2">
    <source>
        <dbReference type="EMBL" id="CAG7658064.1"/>
    </source>
</evidence>